<comment type="caution">
    <text evidence="1">The sequence shown here is derived from an EMBL/GenBank/DDBJ whole genome shotgun (WGS) entry which is preliminary data.</text>
</comment>
<evidence type="ECO:0000313" key="1">
    <source>
        <dbReference type="EMBL" id="KAK8995835.1"/>
    </source>
</evidence>
<proteinExistence type="predicted"/>
<dbReference type="EMBL" id="JBBPBN010000045">
    <property type="protein sequence ID" value="KAK8995835.1"/>
    <property type="molecule type" value="Genomic_DNA"/>
</dbReference>
<name>A0ABR2Q5U1_9ROSI</name>
<reference evidence="1 2" key="1">
    <citation type="journal article" date="2024" name="G3 (Bethesda)">
        <title>Genome assembly of Hibiscus sabdariffa L. provides insights into metabolisms of medicinal natural products.</title>
        <authorList>
            <person name="Kim T."/>
        </authorList>
    </citation>
    <scope>NUCLEOTIDE SEQUENCE [LARGE SCALE GENOMIC DNA]</scope>
    <source>
        <strain evidence="1">TK-2024</strain>
        <tissue evidence="1">Old leaves</tissue>
    </source>
</reference>
<evidence type="ECO:0000313" key="2">
    <source>
        <dbReference type="Proteomes" id="UP001396334"/>
    </source>
</evidence>
<sequence>MFVDGDGTVPTESARFPFCKGGNKQSSRFKADATVAIRRQIEGKQHVELNAISGRVVREFPEKLFFKEEDLISFSVLGRASLVIRASSSLPASGSSLASPTSTSIPSTWNLVSVPYMGQGRIGQDKARLKA</sequence>
<dbReference type="Proteomes" id="UP001396334">
    <property type="component" value="Unassembled WGS sequence"/>
</dbReference>
<protein>
    <submittedName>
        <fullName evidence="1">Uncharacterized protein</fullName>
    </submittedName>
</protein>
<accession>A0ABR2Q5U1</accession>
<organism evidence="1 2">
    <name type="scientific">Hibiscus sabdariffa</name>
    <name type="common">roselle</name>
    <dbReference type="NCBI Taxonomy" id="183260"/>
    <lineage>
        <taxon>Eukaryota</taxon>
        <taxon>Viridiplantae</taxon>
        <taxon>Streptophyta</taxon>
        <taxon>Embryophyta</taxon>
        <taxon>Tracheophyta</taxon>
        <taxon>Spermatophyta</taxon>
        <taxon>Magnoliopsida</taxon>
        <taxon>eudicotyledons</taxon>
        <taxon>Gunneridae</taxon>
        <taxon>Pentapetalae</taxon>
        <taxon>rosids</taxon>
        <taxon>malvids</taxon>
        <taxon>Malvales</taxon>
        <taxon>Malvaceae</taxon>
        <taxon>Malvoideae</taxon>
        <taxon>Hibiscus</taxon>
    </lineage>
</organism>
<gene>
    <name evidence="1" type="ORF">V6N11_076092</name>
</gene>
<keyword evidence="2" id="KW-1185">Reference proteome</keyword>